<evidence type="ECO:0000256" key="3">
    <source>
        <dbReference type="ARBA" id="ARBA00022840"/>
    </source>
</evidence>
<evidence type="ECO:0000313" key="8">
    <source>
        <dbReference type="Proteomes" id="UP000232875"/>
    </source>
</evidence>
<accession>A0A2N1JH66</accession>
<dbReference type="SUPFAM" id="SSF100920">
    <property type="entry name" value="Heat shock protein 70kD (HSP70), peptide-binding domain"/>
    <property type="match status" value="1"/>
</dbReference>
<dbReference type="GO" id="GO:0005524">
    <property type="term" value="F:ATP binding"/>
    <property type="evidence" value="ECO:0007669"/>
    <property type="project" value="UniProtKB-KW"/>
</dbReference>
<evidence type="ECO:0000256" key="4">
    <source>
        <dbReference type="ARBA" id="ARBA00023186"/>
    </source>
</evidence>
<keyword evidence="4" id="KW-0143">Chaperone</keyword>
<dbReference type="InterPro" id="IPR013126">
    <property type="entry name" value="Hsp_70_fam"/>
</dbReference>
<comment type="similarity">
    <text evidence="6">Belongs to the heat shock protein 70 family.</text>
</comment>
<dbReference type="FunFam" id="3.30.420.40:FF:000172">
    <property type="entry name" value="Heat shock 70 kDa protein"/>
    <property type="match status" value="1"/>
</dbReference>
<dbReference type="PROSITE" id="PS01036">
    <property type="entry name" value="HSP70_3"/>
    <property type="match status" value="1"/>
</dbReference>
<proteinExistence type="inferred from homology"/>
<dbReference type="EC" id="3.6.4.10" evidence="1"/>
<protein>
    <recommendedName>
        <fullName evidence="1">non-chaperonin molecular chaperone ATPase</fullName>
        <ecNumber evidence="1">3.6.4.10</ecNumber>
    </recommendedName>
</protein>
<keyword evidence="3 6" id="KW-0067">ATP-binding</keyword>
<dbReference type="Gene3D" id="3.30.420.40">
    <property type="match status" value="2"/>
</dbReference>
<dbReference type="GO" id="GO:0140662">
    <property type="term" value="F:ATP-dependent protein folding chaperone"/>
    <property type="evidence" value="ECO:0007669"/>
    <property type="project" value="InterPro"/>
</dbReference>
<dbReference type="InterPro" id="IPR043129">
    <property type="entry name" value="ATPase_NBD"/>
</dbReference>
<dbReference type="SUPFAM" id="SSF53067">
    <property type="entry name" value="Actin-like ATPase domain"/>
    <property type="match status" value="2"/>
</dbReference>
<dbReference type="PANTHER" id="PTHR19375">
    <property type="entry name" value="HEAT SHOCK PROTEIN 70KDA"/>
    <property type="match status" value="1"/>
</dbReference>
<dbReference type="InterPro" id="IPR029048">
    <property type="entry name" value="HSP70_C_sf"/>
</dbReference>
<evidence type="ECO:0000256" key="2">
    <source>
        <dbReference type="ARBA" id="ARBA00022741"/>
    </source>
</evidence>
<keyword evidence="2 6" id="KW-0547">Nucleotide-binding</keyword>
<evidence type="ECO:0000256" key="5">
    <source>
        <dbReference type="ARBA" id="ARBA00048056"/>
    </source>
</evidence>
<dbReference type="Gene3D" id="3.30.30.30">
    <property type="match status" value="1"/>
</dbReference>
<dbReference type="AlphaFoldDB" id="A0A2N1JH66"/>
<dbReference type="EMBL" id="KZ454987">
    <property type="protein sequence ID" value="PKI85883.1"/>
    <property type="molecule type" value="Genomic_DNA"/>
</dbReference>
<dbReference type="PROSITE" id="PS00297">
    <property type="entry name" value="HSP70_1"/>
    <property type="match status" value="1"/>
</dbReference>
<organism evidence="7 8">
    <name type="scientific">Malassezia vespertilionis</name>
    <dbReference type="NCBI Taxonomy" id="2020962"/>
    <lineage>
        <taxon>Eukaryota</taxon>
        <taxon>Fungi</taxon>
        <taxon>Dikarya</taxon>
        <taxon>Basidiomycota</taxon>
        <taxon>Ustilaginomycotina</taxon>
        <taxon>Malasseziomycetes</taxon>
        <taxon>Malasseziales</taxon>
        <taxon>Malasseziaceae</taxon>
        <taxon>Malassezia</taxon>
    </lineage>
</organism>
<keyword evidence="8" id="KW-1185">Reference proteome</keyword>
<dbReference type="FunFam" id="3.90.640.10:FF:000002">
    <property type="entry name" value="Heat shock 70 kDa"/>
    <property type="match status" value="1"/>
</dbReference>
<comment type="catalytic activity">
    <reaction evidence="5">
        <text>ATP + H2O = ADP + phosphate + H(+)</text>
        <dbReference type="Rhea" id="RHEA:13065"/>
        <dbReference type="ChEBI" id="CHEBI:15377"/>
        <dbReference type="ChEBI" id="CHEBI:15378"/>
        <dbReference type="ChEBI" id="CHEBI:30616"/>
        <dbReference type="ChEBI" id="CHEBI:43474"/>
        <dbReference type="ChEBI" id="CHEBI:456216"/>
        <dbReference type="EC" id="3.6.4.10"/>
    </reaction>
</comment>
<dbReference type="FunFam" id="3.30.420.40:FF:000026">
    <property type="entry name" value="Heat shock protein 70"/>
    <property type="match status" value="1"/>
</dbReference>
<evidence type="ECO:0000256" key="1">
    <source>
        <dbReference type="ARBA" id="ARBA00012554"/>
    </source>
</evidence>
<dbReference type="OrthoDB" id="2401965at2759"/>
<gene>
    <name evidence="7" type="ORF">MVES_000170</name>
</gene>
<evidence type="ECO:0000313" key="7">
    <source>
        <dbReference type="EMBL" id="PKI85883.1"/>
    </source>
</evidence>
<dbReference type="FunFam" id="3.30.30.30:FF:000005">
    <property type="entry name" value="Heat shock protein ssb1"/>
    <property type="match status" value="1"/>
</dbReference>
<dbReference type="InterPro" id="IPR029047">
    <property type="entry name" value="HSP70_peptide-bd_sf"/>
</dbReference>
<dbReference type="NCBIfam" id="NF001413">
    <property type="entry name" value="PRK00290.1"/>
    <property type="match status" value="1"/>
</dbReference>
<dbReference type="InterPro" id="IPR018181">
    <property type="entry name" value="Heat_shock_70_CS"/>
</dbReference>
<evidence type="ECO:0000256" key="6">
    <source>
        <dbReference type="RuleBase" id="RU003322"/>
    </source>
</evidence>
<dbReference type="STRING" id="2020962.A0A2N1JH66"/>
<dbReference type="PRINTS" id="PR00301">
    <property type="entry name" value="HEATSHOCK70"/>
</dbReference>
<dbReference type="Proteomes" id="UP000232875">
    <property type="component" value="Unassembled WGS sequence"/>
</dbReference>
<sequence length="619" mass="67694">MSSEVPPTNDSNVYEGAIGIDLGTTYSCVGWWTNERVEIIANDQGNRTTPSYVAFTESERLIGDGAKNQAAMNPRNTVFDAKRLIGRRFDDPDVKKDMQSWPFSVIDQSGSPYIQVDYLGERKTFAPQEISSMVLQKMKEIAEAKIGKEVQKAVVTVPAYFNDSQRLATKDAGSISGLDVLRIINEPTAAAIAYGLDSKSSSEKNVLIFDLGGGTFDVSLLNITGGVFAVKATAGDTHLGGEDFDHALLDFFKKDFERKNKVEIGDDARALRRLRSACERAKRTLSSVTQTSIEVDSLFDGKDFQANITRARFEEINAAAFKSTLDPVAKVLKDAKIPADRVDDIVLVGGSTRIPKIQSLVSEFFNGRQLNKSINPDEAVAYGAAVQGAVLTNQTSDKTADLLLLDVAPLSLGVAMQGDLFGVVVPRNTPIPSNKTRTFTTVEDNQTQVTFPVYEGERTQCKDNRLLGEFELTGIPPMPRGQAELMCTFEVDANGLLKVSAQDKASGRKANITITNSVGRLSSTEIEQMIKDSEQFKNVDKEFQAKHDSKNDLEAYVHSVESTVSNPAANFKRAAKIQVEQELAKALEVLELSDASADDYRRSSLRLKRAMQKGLAGGR</sequence>
<reference evidence="7 8" key="1">
    <citation type="submission" date="2017-10" db="EMBL/GenBank/DDBJ databases">
        <title>A novel species of cold-tolerant Malassezia isolated from bats.</title>
        <authorList>
            <person name="Lorch J.M."/>
            <person name="Palmer J.M."/>
            <person name="Vanderwolf K.J."/>
            <person name="Schmidt K.Z."/>
            <person name="Verant M.L."/>
            <person name="Weller T.J."/>
            <person name="Blehert D.S."/>
        </authorList>
    </citation>
    <scope>NUCLEOTIDE SEQUENCE [LARGE SCALE GENOMIC DNA]</scope>
    <source>
        <strain evidence="7 8">NWHC:44797-103</strain>
    </source>
</reference>
<dbReference type="Gene3D" id="2.60.34.10">
    <property type="entry name" value="Substrate Binding Domain Of DNAk, Chain A, domain 1"/>
    <property type="match status" value="1"/>
</dbReference>
<name>A0A2N1JH66_9BASI</name>
<dbReference type="Gene3D" id="1.20.1270.10">
    <property type="match status" value="1"/>
</dbReference>
<dbReference type="FunFam" id="2.60.34.10:FF:000004">
    <property type="entry name" value="Heat shock protein SSB1"/>
    <property type="match status" value="1"/>
</dbReference>
<dbReference type="PROSITE" id="PS00329">
    <property type="entry name" value="HSP70_2"/>
    <property type="match status" value="1"/>
</dbReference>
<dbReference type="Pfam" id="PF00012">
    <property type="entry name" value="HSP70"/>
    <property type="match status" value="1"/>
</dbReference>
<dbReference type="Gene3D" id="3.90.640.10">
    <property type="entry name" value="Actin, Chain A, domain 4"/>
    <property type="match status" value="1"/>
</dbReference>